<dbReference type="GO" id="GO:0016757">
    <property type="term" value="F:glycosyltransferase activity"/>
    <property type="evidence" value="ECO:0007669"/>
    <property type="project" value="UniProtKB-KW"/>
</dbReference>
<keyword evidence="5" id="KW-1133">Transmembrane helix</keyword>
<keyword evidence="6" id="KW-0472">Membrane</keyword>
<evidence type="ECO:0000256" key="6">
    <source>
        <dbReference type="ARBA" id="ARBA00023136"/>
    </source>
</evidence>
<gene>
    <name evidence="7" type="ORF">NUH88_16710</name>
</gene>
<keyword evidence="8" id="KW-1185">Reference proteome</keyword>
<evidence type="ECO:0000256" key="5">
    <source>
        <dbReference type="ARBA" id="ARBA00022989"/>
    </source>
</evidence>
<name>A0A9J7AR24_9PROT</name>
<comment type="subcellular location">
    <subcellularLocation>
        <location evidence="1">Membrane</location>
        <topology evidence="1">Single-pass membrane protein</topology>
    </subcellularLocation>
</comment>
<dbReference type="EMBL" id="CP102480">
    <property type="protein sequence ID" value="UUX49033.1"/>
    <property type="molecule type" value="Genomic_DNA"/>
</dbReference>
<dbReference type="GO" id="GO:0016020">
    <property type="term" value="C:membrane"/>
    <property type="evidence" value="ECO:0007669"/>
    <property type="project" value="UniProtKB-SubCell"/>
</dbReference>
<evidence type="ECO:0000256" key="3">
    <source>
        <dbReference type="ARBA" id="ARBA00022679"/>
    </source>
</evidence>
<evidence type="ECO:0000256" key="4">
    <source>
        <dbReference type="ARBA" id="ARBA00022692"/>
    </source>
</evidence>
<keyword evidence="3" id="KW-0808">Transferase</keyword>
<organism evidence="7 8">
    <name type="scientific">Nisaea acidiphila</name>
    <dbReference type="NCBI Taxonomy" id="1862145"/>
    <lineage>
        <taxon>Bacteria</taxon>
        <taxon>Pseudomonadati</taxon>
        <taxon>Pseudomonadota</taxon>
        <taxon>Alphaproteobacteria</taxon>
        <taxon>Rhodospirillales</taxon>
        <taxon>Thalassobaculaceae</taxon>
        <taxon>Nisaea</taxon>
    </lineage>
</organism>
<dbReference type="KEGG" id="naci:NUH88_16710"/>
<dbReference type="PANTHER" id="PTHR21461">
    <property type="entry name" value="GLYCOSYLTRANSFERASE FAMILY 92 PROTEIN"/>
    <property type="match status" value="1"/>
</dbReference>
<dbReference type="AlphaFoldDB" id="A0A9J7AR24"/>
<dbReference type="Pfam" id="PF01697">
    <property type="entry name" value="Glyco_transf_92"/>
    <property type="match status" value="1"/>
</dbReference>
<accession>A0A9J7AR24</accession>
<sequence>MHYLAICAIFRDEARYLAEWLTHYELQGVEHFYLYDDQSSDTPEEVLRPWLDRGVVTLHKVDATEQRQRWAYTHCINTHRNEAFWVGFFDIDEFAFVRNRPESLAEMMPRYEGFPGLGINWVCYGSSGFETPPGPLVTTSYQLRGMMGFRTGEPSFLKDGRAGTCADDFYPYNAHIKSIIRLDAVERMISPHSFLYRNDALAVSPSGRPIVDTTLRAFSRTVETATLRINHYWSKSKREFRTKIGRRRADIKEYYGEHIAFLREAGMNLEYDPSILPDACNIAEKIGVQFSPGTEAEWREREAFQKSRDLNAEAQVHFEELKAADRSSTR</sequence>
<evidence type="ECO:0000313" key="7">
    <source>
        <dbReference type="EMBL" id="UUX49033.1"/>
    </source>
</evidence>
<dbReference type="PANTHER" id="PTHR21461:SF69">
    <property type="entry name" value="GLYCOSYLTRANSFERASE FAMILY 92 PROTEIN"/>
    <property type="match status" value="1"/>
</dbReference>
<proteinExistence type="predicted"/>
<keyword evidence="4" id="KW-0812">Transmembrane</keyword>
<evidence type="ECO:0000313" key="8">
    <source>
        <dbReference type="Proteomes" id="UP001060336"/>
    </source>
</evidence>
<keyword evidence="2" id="KW-0328">Glycosyltransferase</keyword>
<reference evidence="7" key="1">
    <citation type="submission" date="2022-08" db="EMBL/GenBank/DDBJ databases">
        <title>Nisaea acidiphila sp. nov., isolated from a marine algal debris and emended description of the genus Nisaea Urios et al. 2008.</title>
        <authorList>
            <person name="Kwon K."/>
        </authorList>
    </citation>
    <scope>NUCLEOTIDE SEQUENCE</scope>
    <source>
        <strain evidence="7">MEBiC11861</strain>
    </source>
</reference>
<dbReference type="RefSeq" id="WP_257767534.1">
    <property type="nucleotide sequence ID" value="NZ_CP102480.1"/>
</dbReference>
<dbReference type="GO" id="GO:0005737">
    <property type="term" value="C:cytoplasm"/>
    <property type="evidence" value="ECO:0007669"/>
    <property type="project" value="TreeGrafter"/>
</dbReference>
<protein>
    <submittedName>
        <fullName evidence="7">Glycosyltransferase family 92 protein</fullName>
    </submittedName>
</protein>
<evidence type="ECO:0000256" key="1">
    <source>
        <dbReference type="ARBA" id="ARBA00004167"/>
    </source>
</evidence>
<dbReference type="InterPro" id="IPR008166">
    <property type="entry name" value="Glyco_transf_92"/>
</dbReference>
<evidence type="ECO:0000256" key="2">
    <source>
        <dbReference type="ARBA" id="ARBA00022676"/>
    </source>
</evidence>
<dbReference type="Proteomes" id="UP001060336">
    <property type="component" value="Chromosome"/>
</dbReference>